<dbReference type="eggNOG" id="COG3895">
    <property type="taxonomic scope" value="Bacteria"/>
</dbReference>
<evidence type="ECO:0000256" key="5">
    <source>
        <dbReference type="SAM" id="MobiDB-lite"/>
    </source>
</evidence>
<dbReference type="InterPro" id="IPR018660">
    <property type="entry name" value="MliC"/>
</dbReference>
<evidence type="ECO:0000313" key="7">
    <source>
        <dbReference type="EMBL" id="KEI70516.1"/>
    </source>
</evidence>
<evidence type="ECO:0000256" key="3">
    <source>
        <dbReference type="ARBA" id="ARBA00023139"/>
    </source>
</evidence>
<keyword evidence="3" id="KW-0564">Palmitate</keyword>
<dbReference type="Proteomes" id="UP000027997">
    <property type="component" value="Unassembled WGS sequence"/>
</dbReference>
<gene>
    <name evidence="7" type="ORF">GV64_06985</name>
</gene>
<feature type="domain" description="C-type lysozyme inhibitor" evidence="6">
    <location>
        <begin position="28"/>
        <end position="94"/>
    </location>
</feature>
<organism evidence="7 8">
    <name type="scientific">Endozoicomonas elysicola</name>
    <dbReference type="NCBI Taxonomy" id="305900"/>
    <lineage>
        <taxon>Bacteria</taxon>
        <taxon>Pseudomonadati</taxon>
        <taxon>Pseudomonadota</taxon>
        <taxon>Gammaproteobacteria</taxon>
        <taxon>Oceanospirillales</taxon>
        <taxon>Endozoicomonadaceae</taxon>
        <taxon>Endozoicomonas</taxon>
    </lineage>
</organism>
<dbReference type="SUPFAM" id="SSF141488">
    <property type="entry name" value="YdhA-like"/>
    <property type="match status" value="1"/>
</dbReference>
<dbReference type="AlphaFoldDB" id="A0A081K8P0"/>
<accession>A0A081K8P0</accession>
<protein>
    <recommendedName>
        <fullName evidence="6">C-type lysozyme inhibitor domain-containing protein</fullName>
    </recommendedName>
</protein>
<dbReference type="EMBL" id="JOJP01000001">
    <property type="protein sequence ID" value="KEI70516.1"/>
    <property type="molecule type" value="Genomic_DNA"/>
</dbReference>
<keyword evidence="4" id="KW-0449">Lipoprotein</keyword>
<keyword evidence="2" id="KW-0472">Membrane</keyword>
<evidence type="ECO:0000256" key="4">
    <source>
        <dbReference type="ARBA" id="ARBA00023288"/>
    </source>
</evidence>
<name>A0A081K8P0_9GAMM</name>
<sequence>MAEKQSERISTEGSAASNSERKAVTLAYDCEQGFHFIASIESDSNGASAWVFLPGETVKLPVVVSASGAKFSNGKITYWSSKDEALLEYNGKEYKQCKVNRKQSIWEDAKLRGVDFRAVGNEPGWTLEIRNSEQILFVTNYGQDRYTFTAPEPVSNAATGSTEYKASADGNTLLVTLEGKRCDDTMADDESYPTTVTIQFDGRHYMGCGMPLH</sequence>
<proteinExistence type="predicted"/>
<evidence type="ECO:0000259" key="6">
    <source>
        <dbReference type="Pfam" id="PF09864"/>
    </source>
</evidence>
<evidence type="ECO:0000256" key="1">
    <source>
        <dbReference type="ARBA" id="ARBA00022729"/>
    </source>
</evidence>
<dbReference type="eggNOG" id="COG3650">
    <property type="taxonomic scope" value="Bacteria"/>
</dbReference>
<evidence type="ECO:0000256" key="2">
    <source>
        <dbReference type="ARBA" id="ARBA00023136"/>
    </source>
</evidence>
<reference evidence="7 8" key="1">
    <citation type="submission" date="2014-06" db="EMBL/GenBank/DDBJ databases">
        <title>Whole Genome Sequences of Three Symbiotic Endozoicomonas Bacteria.</title>
        <authorList>
            <person name="Neave M.J."/>
            <person name="Apprill A."/>
            <person name="Voolstra C.R."/>
        </authorList>
    </citation>
    <scope>NUCLEOTIDE SEQUENCE [LARGE SCALE GENOMIC DNA]</scope>
    <source>
        <strain evidence="7 8">DSM 22380</strain>
    </source>
</reference>
<dbReference type="Gene3D" id="2.40.128.200">
    <property type="match status" value="1"/>
</dbReference>
<keyword evidence="8" id="KW-1185">Reference proteome</keyword>
<comment type="caution">
    <text evidence="7">The sequence shown here is derived from an EMBL/GenBank/DDBJ whole genome shotgun (WGS) entry which is preliminary data.</text>
</comment>
<feature type="compositionally biased region" description="Basic and acidic residues" evidence="5">
    <location>
        <begin position="1"/>
        <end position="10"/>
    </location>
</feature>
<keyword evidence="1" id="KW-0732">Signal</keyword>
<dbReference type="Pfam" id="PF09864">
    <property type="entry name" value="MliC"/>
    <property type="match status" value="1"/>
</dbReference>
<dbReference type="InterPro" id="IPR036328">
    <property type="entry name" value="MliC_sf"/>
</dbReference>
<evidence type="ECO:0000313" key="8">
    <source>
        <dbReference type="Proteomes" id="UP000027997"/>
    </source>
</evidence>
<feature type="region of interest" description="Disordered" evidence="5">
    <location>
        <begin position="1"/>
        <end position="20"/>
    </location>
</feature>